<feature type="transmembrane region" description="Helical" evidence="1">
    <location>
        <begin position="259"/>
        <end position="279"/>
    </location>
</feature>
<dbReference type="Pfam" id="PF02517">
    <property type="entry name" value="Rce1-like"/>
    <property type="match status" value="1"/>
</dbReference>
<feature type="transmembrane region" description="Helical" evidence="1">
    <location>
        <begin position="221"/>
        <end position="239"/>
    </location>
</feature>
<dbReference type="EMBL" id="JASHIF010000007">
    <property type="protein sequence ID" value="MDI9859295.1"/>
    <property type="molecule type" value="Genomic_DNA"/>
</dbReference>
<evidence type="ECO:0000313" key="4">
    <source>
        <dbReference type="Proteomes" id="UP001236507"/>
    </source>
</evidence>
<protein>
    <submittedName>
        <fullName evidence="3">Type II CAAX endopeptidase family protein</fullName>
    </submittedName>
</protein>
<dbReference type="PANTHER" id="PTHR36435">
    <property type="entry name" value="SLR1288 PROTEIN"/>
    <property type="match status" value="1"/>
</dbReference>
<feature type="transmembrane region" description="Helical" evidence="1">
    <location>
        <begin position="133"/>
        <end position="156"/>
    </location>
</feature>
<feature type="transmembrane region" description="Helical" evidence="1">
    <location>
        <begin position="21"/>
        <end position="42"/>
    </location>
</feature>
<proteinExistence type="predicted"/>
<comment type="caution">
    <text evidence="3">The sequence shown here is derived from an EMBL/GenBank/DDBJ whole genome shotgun (WGS) entry which is preliminary data.</text>
</comment>
<feature type="transmembrane region" description="Helical" evidence="1">
    <location>
        <begin position="54"/>
        <end position="76"/>
    </location>
</feature>
<feature type="domain" description="CAAX prenyl protease 2/Lysostaphin resistance protein A-like" evidence="2">
    <location>
        <begin position="133"/>
        <end position="231"/>
    </location>
</feature>
<keyword evidence="4" id="KW-1185">Reference proteome</keyword>
<dbReference type="InterPro" id="IPR003675">
    <property type="entry name" value="Rce1/LyrA-like_dom"/>
</dbReference>
<feature type="transmembrane region" description="Helical" evidence="1">
    <location>
        <begin position="168"/>
        <end position="187"/>
    </location>
</feature>
<dbReference type="PANTHER" id="PTHR36435:SF1">
    <property type="entry name" value="CAAX AMINO TERMINAL PROTEASE FAMILY PROTEIN"/>
    <property type="match status" value="1"/>
</dbReference>
<reference evidence="3 4" key="1">
    <citation type="submission" date="2023-05" db="EMBL/GenBank/DDBJ databases">
        <title>Novel species of genus Flectobacillus isolated from stream in China.</title>
        <authorList>
            <person name="Lu H."/>
        </authorList>
    </citation>
    <scope>NUCLEOTIDE SEQUENCE [LARGE SCALE GENOMIC DNA]</scope>
    <source>
        <strain evidence="3 4">KCTC 42575</strain>
    </source>
</reference>
<dbReference type="Proteomes" id="UP001236507">
    <property type="component" value="Unassembled WGS sequence"/>
</dbReference>
<dbReference type="RefSeq" id="WP_283344261.1">
    <property type="nucleotide sequence ID" value="NZ_JASHIF010000007.1"/>
</dbReference>
<feature type="transmembrane region" description="Helical" evidence="1">
    <location>
        <begin position="103"/>
        <end position="121"/>
    </location>
</feature>
<evidence type="ECO:0000313" key="3">
    <source>
        <dbReference type="EMBL" id="MDI9859295.1"/>
    </source>
</evidence>
<keyword evidence="1" id="KW-0812">Transmembrane</keyword>
<organism evidence="3 4">
    <name type="scientific">Flectobacillus roseus</name>
    <dbReference type="NCBI Taxonomy" id="502259"/>
    <lineage>
        <taxon>Bacteria</taxon>
        <taxon>Pseudomonadati</taxon>
        <taxon>Bacteroidota</taxon>
        <taxon>Cytophagia</taxon>
        <taxon>Cytophagales</taxon>
        <taxon>Flectobacillaceae</taxon>
        <taxon>Flectobacillus</taxon>
    </lineage>
</organism>
<keyword evidence="1" id="KW-1133">Transmembrane helix</keyword>
<evidence type="ECO:0000259" key="2">
    <source>
        <dbReference type="Pfam" id="PF02517"/>
    </source>
</evidence>
<feature type="transmembrane region" description="Helical" evidence="1">
    <location>
        <begin position="193"/>
        <end position="214"/>
    </location>
</feature>
<gene>
    <name evidence="3" type="ORF">QM524_08750</name>
</gene>
<dbReference type="InterPro" id="IPR052710">
    <property type="entry name" value="CAAX_protease"/>
</dbReference>
<evidence type="ECO:0000256" key="1">
    <source>
        <dbReference type="SAM" id="Phobius"/>
    </source>
</evidence>
<keyword evidence="1" id="KW-0472">Membrane</keyword>
<name>A0ABT6Y6U6_9BACT</name>
<sequence>MLAQNDFLAQAKIGNNQPWRYVVGMILVLLALLIFSIPQVLVTDIKGGYPTVASHWYLLVAIGSFAGGILMLWVWLQNSHHRAFQTLITPQSSVNWKRVASSAAVWLVCTAIVEFGMYLVFPEMYRFTWNPQQWLPAFIVGFLFLPIQTSCEELIFRGYLFQAIGSRNVVAGLVISSVFFGLMHSANPETAKVGFGLAMTYYIGVGLFFALLTYFDGKLELALGIHASNNIYAFLFVTYPDSALPSPSVITMTELNFPLMIIGWLLAVVLYTVTIKWVFRWI</sequence>
<accession>A0ABT6Y6U6</accession>